<feature type="transmembrane region" description="Helical" evidence="1">
    <location>
        <begin position="58"/>
        <end position="78"/>
    </location>
</feature>
<keyword evidence="3" id="KW-1185">Reference proteome</keyword>
<dbReference type="RefSeq" id="WP_058357443.1">
    <property type="nucleotide sequence ID" value="NZ_CABKVG010000010.1"/>
</dbReference>
<name>A0ABY4E0M4_9NEIS</name>
<gene>
    <name evidence="2" type="ORF">LVJ82_15660</name>
</gene>
<evidence type="ECO:0000313" key="2">
    <source>
        <dbReference type="EMBL" id="UOO88873.1"/>
    </source>
</evidence>
<proteinExistence type="predicted"/>
<keyword evidence="1" id="KW-0472">Membrane</keyword>
<dbReference type="PANTHER" id="PTHR34351:SF1">
    <property type="entry name" value="SLR1927 PROTEIN"/>
    <property type="match status" value="1"/>
</dbReference>
<sequence>MWSWPRLKRQKSLMDTQEAVSWQHVSIRPTQLGINLVLIAVATWVAALNYAVNLAYGLAFWILSATAVAALLSIRQLLGLRLDIQLPKEVFAGDTADINIALDAKDLRTRMLIVRFIENDGAKHSLSKQDLNTLHTHGQGRGHTRLSMLTSHRGHEQLPWLQLISTAPFGLLEVSVVCVCHETFIVYPAPQIHTVTVTGRQVAEDAGNSRKVGGDEVAYLKAYEMGQSLQTIAWKQYAKTGSLLSKHFEEPMASRPDVISYKDYPQIRSADQLASLLCHRVLMHSSEQQHYILELPNSVITPQSQQRSLCLNALAVM</sequence>
<dbReference type="EMBL" id="CP091511">
    <property type="protein sequence ID" value="UOO88873.1"/>
    <property type="molecule type" value="Genomic_DNA"/>
</dbReference>
<dbReference type="PANTHER" id="PTHR34351">
    <property type="entry name" value="SLR1927 PROTEIN-RELATED"/>
    <property type="match status" value="1"/>
</dbReference>
<dbReference type="Proteomes" id="UP000832011">
    <property type="component" value="Chromosome"/>
</dbReference>
<keyword evidence="1" id="KW-1133">Transmembrane helix</keyword>
<evidence type="ECO:0000313" key="3">
    <source>
        <dbReference type="Proteomes" id="UP000832011"/>
    </source>
</evidence>
<keyword evidence="1" id="KW-0812">Transmembrane</keyword>
<protein>
    <submittedName>
        <fullName evidence="2">DUF58 domain-containing protein</fullName>
    </submittedName>
</protein>
<accession>A0ABY4E0M4</accession>
<evidence type="ECO:0000256" key="1">
    <source>
        <dbReference type="SAM" id="Phobius"/>
    </source>
</evidence>
<reference evidence="2 3" key="1">
    <citation type="journal article" date="2022" name="Res Sq">
        <title>Evolution of multicellular longitudinally dividing oral cavity symbionts (Neisseriaceae).</title>
        <authorList>
            <person name="Nyongesa S."/>
            <person name="Weber P."/>
            <person name="Bernet E."/>
            <person name="Pullido F."/>
            <person name="Nieckarz M."/>
            <person name="Delaby M."/>
            <person name="Nieves C."/>
            <person name="Viehboeck T."/>
            <person name="Krause N."/>
            <person name="Rivera-Millot A."/>
            <person name="Nakamura A."/>
            <person name="Vischer N."/>
            <person name="VanNieuwenhze M."/>
            <person name="Brun Y."/>
            <person name="Cava F."/>
            <person name="Bulgheresi S."/>
            <person name="Veyrier F."/>
        </authorList>
    </citation>
    <scope>NUCLEOTIDE SEQUENCE [LARGE SCALE GENOMIC DNA]</scope>
    <source>
        <strain evidence="2 3">SN4</strain>
    </source>
</reference>
<organism evidence="2 3">
    <name type="scientific">Vitreoscilla massiliensis</name>
    <dbReference type="NCBI Taxonomy" id="1689272"/>
    <lineage>
        <taxon>Bacteria</taxon>
        <taxon>Pseudomonadati</taxon>
        <taxon>Pseudomonadota</taxon>
        <taxon>Betaproteobacteria</taxon>
        <taxon>Neisseriales</taxon>
        <taxon>Neisseriaceae</taxon>
        <taxon>Vitreoscilla</taxon>
    </lineage>
</organism>